<comment type="subcellular location">
    <subcellularLocation>
        <location evidence="1">Mitochondrion</location>
    </subcellularLocation>
</comment>
<dbReference type="EMBL" id="SSTD01003661">
    <property type="protein sequence ID" value="TYK25811.1"/>
    <property type="molecule type" value="Genomic_DNA"/>
</dbReference>
<gene>
    <name evidence="8" type="ORF">E5676_scaffold436G00160</name>
</gene>
<evidence type="ECO:0000256" key="7">
    <source>
        <dbReference type="ARBA" id="ARBA00035179"/>
    </source>
</evidence>
<keyword evidence="5" id="KW-0687">Ribonucleoprotein</keyword>
<evidence type="ECO:0000256" key="4">
    <source>
        <dbReference type="ARBA" id="ARBA00023128"/>
    </source>
</evidence>
<comment type="caution">
    <text evidence="8">The sequence shown here is derived from an EMBL/GenBank/DDBJ whole genome shotgun (WGS) entry which is preliminary data.</text>
</comment>
<evidence type="ECO:0000313" key="9">
    <source>
        <dbReference type="Proteomes" id="UP000321947"/>
    </source>
</evidence>
<evidence type="ECO:0000256" key="3">
    <source>
        <dbReference type="ARBA" id="ARBA00022980"/>
    </source>
</evidence>
<dbReference type="AlphaFoldDB" id="A0A5D3DQ60"/>
<evidence type="ECO:0000256" key="2">
    <source>
        <dbReference type="ARBA" id="ARBA00022946"/>
    </source>
</evidence>
<dbReference type="Proteomes" id="UP000321947">
    <property type="component" value="Unassembled WGS sequence"/>
</dbReference>
<protein>
    <recommendedName>
        <fullName evidence="7">Large ribosomal subunit protein mL54</fullName>
    </recommendedName>
</protein>
<evidence type="ECO:0000256" key="5">
    <source>
        <dbReference type="ARBA" id="ARBA00023274"/>
    </source>
</evidence>
<keyword evidence="3 8" id="KW-0689">Ribosomal protein</keyword>
<dbReference type="Pfam" id="PF08561">
    <property type="entry name" value="Ribosomal_L37"/>
    <property type="match status" value="1"/>
</dbReference>
<dbReference type="GO" id="GO:0003735">
    <property type="term" value="F:structural constituent of ribosome"/>
    <property type="evidence" value="ECO:0007669"/>
    <property type="project" value="TreeGrafter"/>
</dbReference>
<dbReference type="InterPro" id="IPR013870">
    <property type="entry name" value="Ribosomal_mL54"/>
</dbReference>
<dbReference type="PANTHER" id="PTHR28595">
    <property type="entry name" value="39S RIBOSOMAL PROTEIN L54, MITOCHONDRIAL"/>
    <property type="match status" value="1"/>
</dbReference>
<comment type="similarity">
    <text evidence="6">Belongs to the mitochondrion-specific ribosomal protein mL54 family.</text>
</comment>
<accession>A0A5D3DQ60</accession>
<name>A0A5D3DQ60_CUCMM</name>
<evidence type="ECO:0000256" key="1">
    <source>
        <dbReference type="ARBA" id="ARBA00004173"/>
    </source>
</evidence>
<organism evidence="8 9">
    <name type="scientific">Cucumis melo var. makuwa</name>
    <name type="common">Oriental melon</name>
    <dbReference type="NCBI Taxonomy" id="1194695"/>
    <lineage>
        <taxon>Eukaryota</taxon>
        <taxon>Viridiplantae</taxon>
        <taxon>Streptophyta</taxon>
        <taxon>Embryophyta</taxon>
        <taxon>Tracheophyta</taxon>
        <taxon>Spermatophyta</taxon>
        <taxon>Magnoliopsida</taxon>
        <taxon>eudicotyledons</taxon>
        <taxon>Gunneridae</taxon>
        <taxon>Pentapetalae</taxon>
        <taxon>rosids</taxon>
        <taxon>fabids</taxon>
        <taxon>Cucurbitales</taxon>
        <taxon>Cucurbitaceae</taxon>
        <taxon>Benincaseae</taxon>
        <taxon>Cucumis</taxon>
    </lineage>
</organism>
<keyword evidence="2" id="KW-0809">Transit peptide</keyword>
<keyword evidence="4" id="KW-0496">Mitochondrion</keyword>
<reference evidence="8 9" key="1">
    <citation type="submission" date="2019-08" db="EMBL/GenBank/DDBJ databases">
        <title>Draft genome sequences of two oriental melons (Cucumis melo L. var makuwa).</title>
        <authorList>
            <person name="Kwon S.-Y."/>
        </authorList>
    </citation>
    <scope>NUCLEOTIDE SEQUENCE [LARGE SCALE GENOMIC DNA]</scope>
    <source>
        <strain evidence="9">cv. Chang Bougi</strain>
        <tissue evidence="8">Leaf</tissue>
    </source>
</reference>
<proteinExistence type="inferred from homology"/>
<evidence type="ECO:0000313" key="8">
    <source>
        <dbReference type="EMBL" id="TYK25811.1"/>
    </source>
</evidence>
<dbReference type="GO" id="GO:0005762">
    <property type="term" value="C:mitochondrial large ribosomal subunit"/>
    <property type="evidence" value="ECO:0007669"/>
    <property type="project" value="TreeGrafter"/>
</dbReference>
<sequence>MGLNQISLFRRSIIVNSKNLIQLTSVRTFAAGGKSKKGSKGGAAANAPKASILSKEVTSTTVIGAKILKEVADSKVMADSKYYSVWLWHLLDKHPPLSKHIAEEECRNPFLTDLKRFGKLDSRERIKENSFIKAKS</sequence>
<dbReference type="PANTHER" id="PTHR28595:SF1">
    <property type="entry name" value="LARGE RIBOSOMAL SUBUNIT PROTEIN ML54"/>
    <property type="match status" value="1"/>
</dbReference>
<evidence type="ECO:0000256" key="6">
    <source>
        <dbReference type="ARBA" id="ARBA00033752"/>
    </source>
</evidence>